<accession>A0ABU6J3X5</accession>
<dbReference type="Proteomes" id="UP001352263">
    <property type="component" value="Unassembled WGS sequence"/>
</dbReference>
<protein>
    <recommendedName>
        <fullName evidence="5">OTU domain-containing protein</fullName>
    </recommendedName>
</protein>
<reference evidence="3 4" key="1">
    <citation type="submission" date="2023-10" db="EMBL/GenBank/DDBJ databases">
        <title>Noviherbaspirillum sp. CPCC 100848 genome assembly.</title>
        <authorList>
            <person name="Li X.Y."/>
            <person name="Fang X.M."/>
        </authorList>
    </citation>
    <scope>NUCLEOTIDE SEQUENCE [LARGE SCALE GENOMIC DNA]</scope>
    <source>
        <strain evidence="3 4">CPCC 100848</strain>
    </source>
</reference>
<evidence type="ECO:0000256" key="1">
    <source>
        <dbReference type="SAM" id="Coils"/>
    </source>
</evidence>
<feature type="coiled-coil region" evidence="1">
    <location>
        <begin position="390"/>
        <end position="417"/>
    </location>
</feature>
<keyword evidence="4" id="KW-1185">Reference proteome</keyword>
<evidence type="ECO:0000313" key="4">
    <source>
        <dbReference type="Proteomes" id="UP001352263"/>
    </source>
</evidence>
<keyword evidence="1" id="KW-0175">Coiled coil</keyword>
<evidence type="ECO:0000256" key="2">
    <source>
        <dbReference type="SAM" id="MobiDB-lite"/>
    </source>
</evidence>
<comment type="caution">
    <text evidence="3">The sequence shown here is derived from an EMBL/GenBank/DDBJ whole genome shotgun (WGS) entry which is preliminary data.</text>
</comment>
<name>A0ABU6J3X5_9BURK</name>
<sequence length="890" mass="99400">MERLYKTINELFQDEGRAPLTPPVDLAAWNKKRNAFHFDRLLKRAEEDAAAVPSRKAAVYHNVAAILDAITADPSFAEQVFHDSVGGTQHCMHNALEYISELAVRSRNRTLVRQIESGAMGIEQFREASLSALRLETLQQYIARVIVPDAIRESSAVRRTFEPEISQMVKSSLKDLLNLPQSVNHSDAFYPGKEKNHKRYVKDARSYVTEFAGDRDNQRKFFLTDPLWREGVIALARRQGNKHDIDTLERYTSRLSDYTWDEEKLMDEAGKPIQDRDLERAVRACAGLNQLYRPRTGQKILNADGRGKDKYKTEIAAFQDLYDRIEVMEKQFRIAIQDIGKQFASHVTDSILSDDAILPADGNFAPHFKLPETWEVEMGRLATMSRAAELVELSDVFQKKEKDIKKLNQEVEHFVKSGTFNGVAGATQPLDEEQRAALVKAMREFYGAAPHVLRRFDLHAYLGMNLSDDQPLPDELIQLRTKIIELQQAENALSLNYSTLRNADTLVLEEAAAIQEDGLNALLKNLDDPAVSQDFSPLNREQVHSLRKEMEQFYANPDNWNERFAIGQHIARVLETGSGDAQQPPPGPSKRESKSGTTHAAAEPKRKGDIPVSVLALRDMIWAAAQARHVYAMTAQRLKDVKAPAFFMTEPQWTGYIAQPSGLQATGFSRSLSSSDIAFDPRAIRAVQVLDENLPSEPLEPVRAEEAEELRTSALNRKAFGADFDVDTNAPTQEYVDAMTVNARHARITLGRVGLETGVASGAGSNCLIHSILDGMGITGEDNLNMANGLRQDLITRLGARGEPLGLFEYLNTFGSHPATLVDLINERFPGADVGLRIYTPLPGGGLFFSNPESEGGTTNQARRNTIAVMWVGNHYEPIKMKNPEASHSL</sequence>
<proteinExistence type="predicted"/>
<evidence type="ECO:0008006" key="5">
    <source>
        <dbReference type="Google" id="ProtNLM"/>
    </source>
</evidence>
<gene>
    <name evidence="3" type="ORF">RY831_02630</name>
</gene>
<dbReference type="EMBL" id="JAWIIV010000001">
    <property type="protein sequence ID" value="MEC4718032.1"/>
    <property type="molecule type" value="Genomic_DNA"/>
</dbReference>
<organism evidence="3 4">
    <name type="scientific">Noviherbaspirillum album</name>
    <dbReference type="NCBI Taxonomy" id="3080276"/>
    <lineage>
        <taxon>Bacteria</taxon>
        <taxon>Pseudomonadati</taxon>
        <taxon>Pseudomonadota</taxon>
        <taxon>Betaproteobacteria</taxon>
        <taxon>Burkholderiales</taxon>
        <taxon>Oxalobacteraceae</taxon>
        <taxon>Noviherbaspirillum</taxon>
    </lineage>
</organism>
<dbReference type="RefSeq" id="WP_326504769.1">
    <property type="nucleotide sequence ID" value="NZ_JAWIIV010000001.1"/>
</dbReference>
<evidence type="ECO:0000313" key="3">
    <source>
        <dbReference type="EMBL" id="MEC4718032.1"/>
    </source>
</evidence>
<feature type="region of interest" description="Disordered" evidence="2">
    <location>
        <begin position="577"/>
        <end position="607"/>
    </location>
</feature>